<dbReference type="GO" id="GO:0003735">
    <property type="term" value="F:structural constituent of ribosome"/>
    <property type="evidence" value="ECO:0007669"/>
    <property type="project" value="InterPro"/>
</dbReference>
<evidence type="ECO:0000256" key="6">
    <source>
        <dbReference type="RuleBase" id="RU003930"/>
    </source>
</evidence>
<proteinExistence type="inferred from homology"/>
<keyword evidence="5" id="KW-0820">tRNA-binding</keyword>
<dbReference type="GO" id="GO:0006412">
    <property type="term" value="P:translation"/>
    <property type="evidence" value="ECO:0007669"/>
    <property type="project" value="UniProtKB-UniRule"/>
</dbReference>
<feature type="domain" description="Large ribosomal subunit protein uL5 C-terminal" evidence="8">
    <location>
        <begin position="86"/>
        <end position="178"/>
    </location>
</feature>
<gene>
    <name evidence="5" type="primary">rplE</name>
    <name evidence="9" type="ORF">A2538_00525</name>
</gene>
<evidence type="ECO:0000259" key="7">
    <source>
        <dbReference type="Pfam" id="PF00281"/>
    </source>
</evidence>
<sequence length="180" mass="20386">MINNLLQKYRKEVAPALMAEFGYKNIMQVPRIKKVIINVGSGRFAKDAAFLENIDNTLKKITGQKPVRTKAKKAISNFKIRENMDIGAMVTLRGKVMYDFLERMLDITLPRTRDFRGISAKSFDRSGNYTLGFKENSAFPELGSAEIDKVHGLEVVINIQAKNQEEGRALLTKLGFPFKK</sequence>
<keyword evidence="3 5" id="KW-0687">Ribonucleoprotein</keyword>
<dbReference type="InterPro" id="IPR031309">
    <property type="entry name" value="Ribosomal_uL5_C"/>
</dbReference>
<keyword evidence="5" id="KW-0694">RNA-binding</keyword>
<evidence type="ECO:0000259" key="8">
    <source>
        <dbReference type="Pfam" id="PF00673"/>
    </source>
</evidence>
<dbReference type="STRING" id="1798709.A2538_00525"/>
<evidence type="ECO:0000313" key="10">
    <source>
        <dbReference type="Proteomes" id="UP000178254"/>
    </source>
</evidence>
<dbReference type="GO" id="GO:1990904">
    <property type="term" value="C:ribonucleoprotein complex"/>
    <property type="evidence" value="ECO:0007669"/>
    <property type="project" value="UniProtKB-KW"/>
</dbReference>
<accession>A0A1F6PBY1</accession>
<evidence type="ECO:0000256" key="2">
    <source>
        <dbReference type="ARBA" id="ARBA00022980"/>
    </source>
</evidence>
<keyword evidence="5" id="KW-0699">rRNA-binding</keyword>
<dbReference type="NCBIfam" id="NF000585">
    <property type="entry name" value="PRK00010.1"/>
    <property type="match status" value="1"/>
</dbReference>
<dbReference type="EMBL" id="MFRE01000023">
    <property type="protein sequence ID" value="OGH93675.1"/>
    <property type="molecule type" value="Genomic_DNA"/>
</dbReference>
<dbReference type="SUPFAM" id="SSF55282">
    <property type="entry name" value="RL5-like"/>
    <property type="match status" value="1"/>
</dbReference>
<dbReference type="InterPro" id="IPR031310">
    <property type="entry name" value="Ribosomal_uL5_N"/>
</dbReference>
<dbReference type="Pfam" id="PF00673">
    <property type="entry name" value="Ribosomal_L5_C"/>
    <property type="match status" value="1"/>
</dbReference>
<protein>
    <recommendedName>
        <fullName evidence="4 5">Large ribosomal subunit protein uL5</fullName>
    </recommendedName>
</protein>
<evidence type="ECO:0000256" key="3">
    <source>
        <dbReference type="ARBA" id="ARBA00023274"/>
    </source>
</evidence>
<dbReference type="Proteomes" id="UP000178254">
    <property type="component" value="Unassembled WGS sequence"/>
</dbReference>
<dbReference type="Gene3D" id="3.30.1440.10">
    <property type="match status" value="1"/>
</dbReference>
<keyword evidence="2 5" id="KW-0689">Ribosomal protein</keyword>
<dbReference type="FunFam" id="3.30.1440.10:FF:000001">
    <property type="entry name" value="50S ribosomal protein L5"/>
    <property type="match status" value="1"/>
</dbReference>
<dbReference type="GO" id="GO:0005840">
    <property type="term" value="C:ribosome"/>
    <property type="evidence" value="ECO:0007669"/>
    <property type="project" value="UniProtKB-KW"/>
</dbReference>
<dbReference type="InterPro" id="IPR002132">
    <property type="entry name" value="Ribosomal_uL5"/>
</dbReference>
<comment type="caution">
    <text evidence="9">The sequence shown here is derived from an EMBL/GenBank/DDBJ whole genome shotgun (WGS) entry which is preliminary data.</text>
</comment>
<feature type="domain" description="Large ribosomal subunit protein uL5 N-terminal" evidence="7">
    <location>
        <begin position="25"/>
        <end position="81"/>
    </location>
</feature>
<dbReference type="AlphaFoldDB" id="A0A1F6PBY1"/>
<dbReference type="GO" id="GO:0000049">
    <property type="term" value="F:tRNA binding"/>
    <property type="evidence" value="ECO:0007669"/>
    <property type="project" value="UniProtKB-UniRule"/>
</dbReference>
<dbReference type="InterPro" id="IPR020929">
    <property type="entry name" value="Ribosomal_uL5_CS"/>
</dbReference>
<comment type="function">
    <text evidence="5">This is 1 of the proteins that bind and probably mediate the attachment of the 5S RNA into the large ribosomal subunit, where it forms part of the central protuberance. In the 70S ribosome it contacts protein S13 of the 30S subunit (bridge B1b), connecting the 2 subunits; this bridge is implicated in subunit movement. Contacts the P site tRNA; the 5S rRNA and some of its associated proteins might help stabilize positioning of ribosome-bound tRNAs.</text>
</comment>
<evidence type="ECO:0000256" key="5">
    <source>
        <dbReference type="HAMAP-Rule" id="MF_01333"/>
    </source>
</evidence>
<organism evidence="9 10">
    <name type="scientific">Candidatus Magasanikbacteria bacterium RIFOXYD2_FULL_41_14</name>
    <dbReference type="NCBI Taxonomy" id="1798709"/>
    <lineage>
        <taxon>Bacteria</taxon>
        <taxon>Candidatus Magasanikiibacteriota</taxon>
    </lineage>
</organism>
<dbReference type="HAMAP" id="MF_01333_B">
    <property type="entry name" value="Ribosomal_uL5_B"/>
    <property type="match status" value="1"/>
</dbReference>
<comment type="subunit">
    <text evidence="5">Part of the 50S ribosomal subunit; part of the 5S rRNA/L5/L18/L25 subcomplex. Contacts the 5S rRNA and the P site tRNA. Forms a bridge to the 30S subunit in the 70S ribosome.</text>
</comment>
<dbReference type="PANTHER" id="PTHR11994">
    <property type="entry name" value="60S RIBOSOMAL PROTEIN L11-RELATED"/>
    <property type="match status" value="1"/>
</dbReference>
<reference evidence="9 10" key="1">
    <citation type="journal article" date="2016" name="Nat. Commun.">
        <title>Thousands of microbial genomes shed light on interconnected biogeochemical processes in an aquifer system.</title>
        <authorList>
            <person name="Anantharaman K."/>
            <person name="Brown C.T."/>
            <person name="Hug L.A."/>
            <person name="Sharon I."/>
            <person name="Castelle C.J."/>
            <person name="Probst A.J."/>
            <person name="Thomas B.C."/>
            <person name="Singh A."/>
            <person name="Wilkins M.J."/>
            <person name="Karaoz U."/>
            <person name="Brodie E.L."/>
            <person name="Williams K.H."/>
            <person name="Hubbard S.S."/>
            <person name="Banfield J.F."/>
        </authorList>
    </citation>
    <scope>NUCLEOTIDE SEQUENCE [LARGE SCALE GENOMIC DNA]</scope>
</reference>
<dbReference type="GO" id="GO:0019843">
    <property type="term" value="F:rRNA binding"/>
    <property type="evidence" value="ECO:0007669"/>
    <property type="project" value="UniProtKB-UniRule"/>
</dbReference>
<dbReference type="Pfam" id="PF00281">
    <property type="entry name" value="Ribosomal_L5"/>
    <property type="match status" value="1"/>
</dbReference>
<comment type="similarity">
    <text evidence="1 5 6">Belongs to the universal ribosomal protein uL5 family.</text>
</comment>
<dbReference type="PIRSF" id="PIRSF002161">
    <property type="entry name" value="Ribosomal_L5"/>
    <property type="match status" value="1"/>
</dbReference>
<evidence type="ECO:0000256" key="1">
    <source>
        <dbReference type="ARBA" id="ARBA00008553"/>
    </source>
</evidence>
<dbReference type="PROSITE" id="PS00358">
    <property type="entry name" value="RIBOSOMAL_L5"/>
    <property type="match status" value="1"/>
</dbReference>
<dbReference type="InterPro" id="IPR020930">
    <property type="entry name" value="Ribosomal_uL5_bac-type"/>
</dbReference>
<evidence type="ECO:0000313" key="9">
    <source>
        <dbReference type="EMBL" id="OGH93675.1"/>
    </source>
</evidence>
<name>A0A1F6PBY1_9BACT</name>
<dbReference type="InterPro" id="IPR022803">
    <property type="entry name" value="Ribosomal_uL5_dom_sf"/>
</dbReference>
<evidence type="ECO:0000256" key="4">
    <source>
        <dbReference type="ARBA" id="ARBA00035245"/>
    </source>
</evidence>